<dbReference type="AlphaFoldDB" id="A0A963YXC3"/>
<dbReference type="Proteomes" id="UP000708298">
    <property type="component" value="Unassembled WGS sequence"/>
</dbReference>
<dbReference type="SUPFAM" id="SSF109604">
    <property type="entry name" value="HD-domain/PDEase-like"/>
    <property type="match status" value="1"/>
</dbReference>
<evidence type="ECO:0008006" key="3">
    <source>
        <dbReference type="Google" id="ProtNLM"/>
    </source>
</evidence>
<proteinExistence type="predicted"/>
<dbReference type="EMBL" id="JAESVB010000019">
    <property type="protein sequence ID" value="MCB8877868.1"/>
    <property type="molecule type" value="Genomic_DNA"/>
</dbReference>
<keyword evidence="2" id="KW-1185">Reference proteome</keyword>
<comment type="caution">
    <text evidence="1">The sequence shown here is derived from an EMBL/GenBank/DDBJ whole genome shotgun (WGS) entry which is preliminary data.</text>
</comment>
<evidence type="ECO:0000313" key="1">
    <source>
        <dbReference type="EMBL" id="MCB8877868.1"/>
    </source>
</evidence>
<reference evidence="1" key="1">
    <citation type="journal article" date="2021" name="Microorganisms">
        <title>Acidisoma silvae sp. nov. and Acidisomacellulosilytica sp. nov., Two Acidophilic Bacteria Isolated from Decaying Wood, Hydrolyzing Cellulose and Producing Poly-3-hydroxybutyrate.</title>
        <authorList>
            <person name="Mieszkin S."/>
            <person name="Pouder E."/>
            <person name="Uroz S."/>
            <person name="Simon-Colin C."/>
            <person name="Alain K."/>
        </authorList>
    </citation>
    <scope>NUCLEOTIDE SEQUENCE</scope>
    <source>
        <strain evidence="1">HW T2.11</strain>
    </source>
</reference>
<sequence>MTTQRAWVLLPSGNRLNLLAPDPHAWTDRDLAIGLSRTYRWSGYSAWDHPLSVAQHSLTVLELRQHAAKRRLTPAEARRELLHDATEALLGGYDPITPLKPHLGDGYQRLVALHQTAVDIRYRLPDWDEESYRAHKAADHLAAASEAVYVVGWSRASIRDDLRITIEPATEDPLAGTAGFSPWEPWPASYAAERFLDALLLLTSDMAGISDLARNAELA</sequence>
<evidence type="ECO:0000313" key="2">
    <source>
        <dbReference type="Proteomes" id="UP000708298"/>
    </source>
</evidence>
<protein>
    <recommendedName>
        <fullName evidence="3">Phosphohydrolase</fullName>
    </recommendedName>
</protein>
<dbReference type="RefSeq" id="WP_227323513.1">
    <property type="nucleotide sequence ID" value="NZ_JAESVB010000019.1"/>
</dbReference>
<organism evidence="1 2">
    <name type="scientific">Acidisoma silvae</name>
    <dbReference type="NCBI Taxonomy" id="2802396"/>
    <lineage>
        <taxon>Bacteria</taxon>
        <taxon>Pseudomonadati</taxon>
        <taxon>Pseudomonadota</taxon>
        <taxon>Alphaproteobacteria</taxon>
        <taxon>Acetobacterales</taxon>
        <taxon>Acidocellaceae</taxon>
        <taxon>Acidisoma</taxon>
    </lineage>
</organism>
<dbReference type="Gene3D" id="1.10.3210.10">
    <property type="entry name" value="Hypothetical protein af1432"/>
    <property type="match status" value="1"/>
</dbReference>
<accession>A0A963YXC3</accession>
<name>A0A963YXC3_9PROT</name>
<gene>
    <name evidence="1" type="ORF">ASILVAE211_21935</name>
</gene>
<reference evidence="1" key="2">
    <citation type="submission" date="2021-01" db="EMBL/GenBank/DDBJ databases">
        <authorList>
            <person name="Mieszkin S."/>
            <person name="Pouder E."/>
            <person name="Alain K."/>
        </authorList>
    </citation>
    <scope>NUCLEOTIDE SEQUENCE</scope>
    <source>
        <strain evidence="1">HW T2.11</strain>
    </source>
</reference>